<feature type="region of interest" description="Disordered" evidence="1">
    <location>
        <begin position="1"/>
        <end position="45"/>
    </location>
</feature>
<keyword evidence="3" id="KW-1185">Reference proteome</keyword>
<feature type="region of interest" description="Disordered" evidence="1">
    <location>
        <begin position="172"/>
        <end position="210"/>
    </location>
</feature>
<proteinExistence type="predicted"/>
<dbReference type="EMBL" id="DF848445">
    <property type="protein sequence ID" value="GAT53666.1"/>
    <property type="molecule type" value="Genomic_DNA"/>
</dbReference>
<gene>
    <name evidence="2" type="ORF">MCHLO_10599</name>
</gene>
<reference evidence="2" key="1">
    <citation type="submission" date="2014-09" db="EMBL/GenBank/DDBJ databases">
        <title>Genome sequence of the luminous mushroom Mycena chlorophos for searching fungal bioluminescence genes.</title>
        <authorList>
            <person name="Tanaka Y."/>
            <person name="Kasuga D."/>
            <person name="Oba Y."/>
            <person name="Hase S."/>
            <person name="Sato K."/>
            <person name="Oba Y."/>
            <person name="Sakakibara Y."/>
        </authorList>
    </citation>
    <scope>NUCLEOTIDE SEQUENCE</scope>
</reference>
<protein>
    <submittedName>
        <fullName evidence="2">Uncharacterized protein</fullName>
    </submittedName>
</protein>
<name>A0ABQ0LUR1_MYCCL</name>
<evidence type="ECO:0000256" key="1">
    <source>
        <dbReference type="SAM" id="MobiDB-lite"/>
    </source>
</evidence>
<feature type="compositionally biased region" description="Polar residues" evidence="1">
    <location>
        <begin position="1"/>
        <end position="18"/>
    </location>
</feature>
<sequence length="210" mass="22502">MYRPTVPQSARTPTNFSPVSPFDAARQGQGGFRDPRGLGSAPAQRVPVPQAWLRGAVSSQSYLDSAGNDRMYPYPPMQPEEVVSVPWQAKHLRVAAPRARDGEESETEDGDVQRRKKQQQKTKKNGIPVGIQLPPPEMRPAAIPTANSPPPLSPVASAYGMVYHGDPAPMAVVPGQKPTGRAASHTTGLARGLGLAAHPTRKDGVWRHGA</sequence>
<accession>A0ABQ0LUR1</accession>
<feature type="compositionally biased region" description="Basic residues" evidence="1">
    <location>
        <begin position="114"/>
        <end position="124"/>
    </location>
</feature>
<feature type="compositionally biased region" description="Basic and acidic residues" evidence="1">
    <location>
        <begin position="200"/>
        <end position="210"/>
    </location>
</feature>
<evidence type="ECO:0000313" key="2">
    <source>
        <dbReference type="EMBL" id="GAT53666.1"/>
    </source>
</evidence>
<feature type="region of interest" description="Disordered" evidence="1">
    <location>
        <begin position="93"/>
        <end position="149"/>
    </location>
</feature>
<dbReference type="Proteomes" id="UP000815677">
    <property type="component" value="Unassembled WGS sequence"/>
</dbReference>
<organism evidence="2 3">
    <name type="scientific">Mycena chlorophos</name>
    <name type="common">Agaric fungus</name>
    <name type="synonym">Agaricus chlorophos</name>
    <dbReference type="NCBI Taxonomy" id="658473"/>
    <lineage>
        <taxon>Eukaryota</taxon>
        <taxon>Fungi</taxon>
        <taxon>Dikarya</taxon>
        <taxon>Basidiomycota</taxon>
        <taxon>Agaricomycotina</taxon>
        <taxon>Agaricomycetes</taxon>
        <taxon>Agaricomycetidae</taxon>
        <taxon>Agaricales</taxon>
        <taxon>Marasmiineae</taxon>
        <taxon>Mycenaceae</taxon>
        <taxon>Mycena</taxon>
    </lineage>
</organism>
<evidence type="ECO:0000313" key="3">
    <source>
        <dbReference type="Proteomes" id="UP000815677"/>
    </source>
</evidence>